<organism evidence="1 2">
    <name type="scientific">Aristolochia fimbriata</name>
    <name type="common">White veined hardy Dutchman's pipe vine</name>
    <dbReference type="NCBI Taxonomy" id="158543"/>
    <lineage>
        <taxon>Eukaryota</taxon>
        <taxon>Viridiplantae</taxon>
        <taxon>Streptophyta</taxon>
        <taxon>Embryophyta</taxon>
        <taxon>Tracheophyta</taxon>
        <taxon>Spermatophyta</taxon>
        <taxon>Magnoliopsida</taxon>
        <taxon>Magnoliidae</taxon>
        <taxon>Piperales</taxon>
        <taxon>Aristolochiaceae</taxon>
        <taxon>Aristolochia</taxon>
    </lineage>
</organism>
<evidence type="ECO:0000313" key="1">
    <source>
        <dbReference type="EMBL" id="KAG9450959.1"/>
    </source>
</evidence>
<proteinExistence type="predicted"/>
<protein>
    <submittedName>
        <fullName evidence="1">Uncharacterized protein</fullName>
    </submittedName>
</protein>
<comment type="caution">
    <text evidence="1">The sequence shown here is derived from an EMBL/GenBank/DDBJ whole genome shotgun (WGS) entry which is preliminary data.</text>
</comment>
<dbReference type="EMBL" id="JAINDJ010000004">
    <property type="protein sequence ID" value="KAG9450959.1"/>
    <property type="molecule type" value="Genomic_DNA"/>
</dbReference>
<accession>A0AAV7EQU0</accession>
<dbReference type="Proteomes" id="UP000825729">
    <property type="component" value="Unassembled WGS sequence"/>
</dbReference>
<name>A0AAV7EQU0_ARIFI</name>
<dbReference type="AlphaFoldDB" id="A0AAV7EQU0"/>
<evidence type="ECO:0000313" key="2">
    <source>
        <dbReference type="Proteomes" id="UP000825729"/>
    </source>
</evidence>
<keyword evidence="2" id="KW-1185">Reference proteome</keyword>
<gene>
    <name evidence="1" type="ORF">H6P81_010924</name>
</gene>
<reference evidence="1 2" key="1">
    <citation type="submission" date="2021-07" db="EMBL/GenBank/DDBJ databases">
        <title>The Aristolochia fimbriata genome: insights into angiosperm evolution, floral development and chemical biosynthesis.</title>
        <authorList>
            <person name="Jiao Y."/>
        </authorList>
    </citation>
    <scope>NUCLEOTIDE SEQUENCE [LARGE SCALE GENOMIC DNA]</scope>
    <source>
        <strain evidence="1">IBCAS-2021</strain>
        <tissue evidence="1">Leaf</tissue>
    </source>
</reference>
<sequence length="187" mass="21169">MGKARGLRGGWLGVGYLGIVVLDSLFRTPQPDIPLHFHGIFTFHEENDEFPRRETMYRKPVKVDVRKSSKSGGAVIRECSKREEQYHPPLERFLRPSYKMIRSHMKLAVTAVTALLSSERKTFETHSGRWKCTAEREVTTMSGSLPPPVGRGGCHQFNQLACASVHMPMGEWLFYSLSSLAFDVKVS</sequence>